<dbReference type="GO" id="GO:0006265">
    <property type="term" value="P:DNA topological change"/>
    <property type="evidence" value="ECO:0007669"/>
    <property type="project" value="UniProtKB-UniRule"/>
</dbReference>
<protein>
    <submittedName>
        <fullName evidence="10">DNA topoisomerase IV subunit A</fullName>
    </submittedName>
</protein>
<accession>A0A0A2FG27</accession>
<sequence length="898" mass="102407">MTDSFDNEQPDIESSVPDLLPEAGSRLPADHPAMATHHLGGMYRNWYLDYASYVILERAVPHIEDGLKPVQRRILYTMHHWFDNGRMNKVAKVTGQTMALHPHGDASINDALVQLGQKGYLIDTQGNWGNILTGDEAAAGRYIEAKLSALAQETLFNDKITRWKRSYDGSEDEPVALPVKFPLLLAQGTEGIAVGLNSKILPHNLGELLMACIAHLRGESFELYPDFPTGGMMDASRYNDGRRGGQIKSRAKIRKLDNRTLSITELPCGKTTSSLIESILKANEKGKIKIKRIDDMTAAEADIRIHLAAGVSSDKTIDALYAFTDCEVSQSPNACVIMDDKPVFLGVTDLLRYSAERTRELLKQELMIRLEEKREQYLAASLERIFIEERIYKDREFEEAESEQDALMHVETRLEPFAHRFIRPITYDDLKKLLEIRMARILRFNLPKHEAMMLQLEKDIAELEKNIREITAYTIRWFEYLHEHYASRFPRRTQLVGFGTIQATKVAEANAKLYINREEGFIGMGLKGDEFVCNCSDLDDAIIFFRDGTYLITKVEEKKFIGNREVIYIDRFERNDKRTIYNVIYRDGKSAPFYIKRFSVTGVTRDKEYNLTQETAGSRVMYFTANKNGEAETVRIILKPKARQRVLSFEKDFSDVAIKGRSSKGNLLTKAEVHKILFKQQGASTLGGRKVWFDRDVMRLNYDEQGEYLGEFQANDSVLVILDNGDCYTTSIAENNHFDPNMIRIEKYRPEKVWTAIYHNRDAGFPYLKRFKIENGSRDNMLGGEAEGNSLLLLSDTRYPRFALTFAGIDATRPELIVEGEDFVAVKGIHAKGKRLTTYKLDGAKELSPVRDEEPDEETTDPEESFAEVAPEAVASDEDIRDELLGIQRLQFDDDENE</sequence>
<comment type="catalytic activity">
    <reaction evidence="1 6">
        <text>ATP-dependent breakage, passage and rejoining of double-stranded DNA.</text>
        <dbReference type="EC" id="5.6.2.2"/>
    </reaction>
</comment>
<dbReference type="eggNOG" id="COG0188">
    <property type="taxonomic scope" value="Bacteria"/>
</dbReference>
<dbReference type="STRING" id="111105.HR09_00075"/>
<keyword evidence="3 6" id="KW-0799">Topoisomerase</keyword>
<dbReference type="NCBIfam" id="NF007209">
    <property type="entry name" value="PRK09631.1"/>
    <property type="match status" value="1"/>
</dbReference>
<dbReference type="GO" id="GO:0003677">
    <property type="term" value="F:DNA binding"/>
    <property type="evidence" value="ECO:0007669"/>
    <property type="project" value="UniProtKB-UniRule"/>
</dbReference>
<dbReference type="EMBL" id="JRAI01000015">
    <property type="protein sequence ID" value="KGN87309.1"/>
    <property type="molecule type" value="Genomic_DNA"/>
</dbReference>
<comment type="similarity">
    <text evidence="2">Belongs to the type II topoisomerase GyrA/ParC subunit family.</text>
</comment>
<dbReference type="InterPro" id="IPR050220">
    <property type="entry name" value="Type_II_DNA_Topoisomerases"/>
</dbReference>
<keyword evidence="5 6" id="KW-0413">Isomerase</keyword>
<feature type="compositionally biased region" description="Acidic residues" evidence="8">
    <location>
        <begin position="853"/>
        <end position="866"/>
    </location>
</feature>
<dbReference type="Gene3D" id="3.90.199.10">
    <property type="entry name" value="Topoisomerase II, domain 5"/>
    <property type="match status" value="1"/>
</dbReference>
<dbReference type="GO" id="GO:0005524">
    <property type="term" value="F:ATP binding"/>
    <property type="evidence" value="ECO:0007669"/>
    <property type="project" value="InterPro"/>
</dbReference>
<feature type="active site" description="O-(5'-phospho-DNA)-tyrosine intermediate" evidence="6">
    <location>
        <position position="142"/>
    </location>
</feature>
<dbReference type="NCBIfam" id="NF009397">
    <property type="entry name" value="PRK12758.1"/>
    <property type="match status" value="1"/>
</dbReference>
<keyword evidence="7" id="KW-0175">Coiled coil</keyword>
<comment type="caution">
    <text evidence="10">The sequence shown here is derived from an EMBL/GenBank/DDBJ whole genome shotgun (WGS) entry which is preliminary data.</text>
</comment>
<proteinExistence type="inferred from homology"/>
<name>A0A0A2FG27_9PORP</name>
<dbReference type="OrthoDB" id="9806486at2"/>
<dbReference type="InterPro" id="IPR013760">
    <property type="entry name" value="Topo_IIA-like_dom_sf"/>
</dbReference>
<feature type="domain" description="Topo IIA-type catalytic" evidence="9">
    <location>
        <begin position="60"/>
        <end position="305"/>
    </location>
</feature>
<dbReference type="InterPro" id="IPR013758">
    <property type="entry name" value="Topo_IIA_A/C_ab"/>
</dbReference>
<reference evidence="10 11" key="1">
    <citation type="submission" date="2014-08" db="EMBL/GenBank/DDBJ databases">
        <title>Porphyromonas gulae strain:COT-052_OH1451 Genome sequencing.</title>
        <authorList>
            <person name="Wallis C."/>
            <person name="Deusch O."/>
            <person name="O'Flynn C."/>
            <person name="Davis I."/>
            <person name="Jospin G."/>
            <person name="Darling A.E."/>
            <person name="Coil D.A."/>
            <person name="Alexiev A."/>
            <person name="Horsfall A."/>
            <person name="Kirkwood N."/>
            <person name="Harris S."/>
            <person name="Eisen J.A."/>
        </authorList>
    </citation>
    <scope>NUCLEOTIDE SEQUENCE [LARGE SCALE GENOMIC DNA]</scope>
    <source>
        <strain evidence="11">COT-052 OH1451</strain>
    </source>
</reference>
<feature type="coiled-coil region" evidence="7">
    <location>
        <begin position="446"/>
        <end position="473"/>
    </location>
</feature>
<dbReference type="PANTHER" id="PTHR43493">
    <property type="entry name" value="DNA GYRASE/TOPOISOMERASE SUBUNIT A"/>
    <property type="match status" value="1"/>
</dbReference>
<evidence type="ECO:0000313" key="11">
    <source>
        <dbReference type="Proteomes" id="UP000030130"/>
    </source>
</evidence>
<feature type="region of interest" description="Disordered" evidence="8">
    <location>
        <begin position="846"/>
        <end position="873"/>
    </location>
</feature>
<evidence type="ECO:0000256" key="2">
    <source>
        <dbReference type="ARBA" id="ARBA00008263"/>
    </source>
</evidence>
<dbReference type="SMART" id="SM00434">
    <property type="entry name" value="TOP4c"/>
    <property type="match status" value="1"/>
</dbReference>
<dbReference type="Gene3D" id="3.30.1360.40">
    <property type="match status" value="1"/>
</dbReference>
<dbReference type="PROSITE" id="PS52040">
    <property type="entry name" value="TOPO_IIA"/>
    <property type="match status" value="1"/>
</dbReference>
<evidence type="ECO:0000256" key="3">
    <source>
        <dbReference type="ARBA" id="ARBA00023029"/>
    </source>
</evidence>
<feature type="region of interest" description="Disordered" evidence="8">
    <location>
        <begin position="1"/>
        <end position="27"/>
    </location>
</feature>
<keyword evidence="4 6" id="KW-0238">DNA-binding</keyword>
<gene>
    <name evidence="10" type="ORF">HR08_02605</name>
</gene>
<dbReference type="GO" id="GO:0005737">
    <property type="term" value="C:cytoplasm"/>
    <property type="evidence" value="ECO:0007669"/>
    <property type="project" value="TreeGrafter"/>
</dbReference>
<evidence type="ECO:0000256" key="7">
    <source>
        <dbReference type="SAM" id="Coils"/>
    </source>
</evidence>
<evidence type="ECO:0000256" key="4">
    <source>
        <dbReference type="ARBA" id="ARBA00023125"/>
    </source>
</evidence>
<dbReference type="InterPro" id="IPR002205">
    <property type="entry name" value="Topo_IIA_dom_A"/>
</dbReference>
<feature type="compositionally biased region" description="Acidic residues" evidence="8">
    <location>
        <begin position="1"/>
        <end position="11"/>
    </location>
</feature>
<evidence type="ECO:0000256" key="5">
    <source>
        <dbReference type="ARBA" id="ARBA00023235"/>
    </source>
</evidence>
<dbReference type="AlphaFoldDB" id="A0A0A2FG27"/>
<dbReference type="SUPFAM" id="SSF56719">
    <property type="entry name" value="Type II DNA topoisomerase"/>
    <property type="match status" value="1"/>
</dbReference>
<organism evidence="10 11">
    <name type="scientific">Porphyromonas gulae</name>
    <dbReference type="NCBI Taxonomy" id="111105"/>
    <lineage>
        <taxon>Bacteria</taxon>
        <taxon>Pseudomonadati</taxon>
        <taxon>Bacteroidota</taxon>
        <taxon>Bacteroidia</taxon>
        <taxon>Bacteroidales</taxon>
        <taxon>Porphyromonadaceae</taxon>
        <taxon>Porphyromonas</taxon>
    </lineage>
</organism>
<dbReference type="Pfam" id="PF00521">
    <property type="entry name" value="DNA_topoisoIV"/>
    <property type="match status" value="1"/>
</dbReference>
<evidence type="ECO:0000256" key="1">
    <source>
        <dbReference type="ARBA" id="ARBA00000185"/>
    </source>
</evidence>
<dbReference type="Proteomes" id="UP000030130">
    <property type="component" value="Unassembled WGS sequence"/>
</dbReference>
<evidence type="ECO:0000256" key="6">
    <source>
        <dbReference type="PROSITE-ProRule" id="PRU01384"/>
    </source>
</evidence>
<dbReference type="GO" id="GO:0003918">
    <property type="term" value="F:DNA topoisomerase type II (double strand cut, ATP-hydrolyzing) activity"/>
    <property type="evidence" value="ECO:0007669"/>
    <property type="project" value="UniProtKB-EC"/>
</dbReference>
<dbReference type="InterPro" id="IPR013757">
    <property type="entry name" value="Topo_IIA_A_a_sf"/>
</dbReference>
<evidence type="ECO:0000313" key="10">
    <source>
        <dbReference type="EMBL" id="KGN87309.1"/>
    </source>
</evidence>
<dbReference type="RefSeq" id="WP_039420290.1">
    <property type="nucleotide sequence ID" value="NZ_JRAI01000015.1"/>
</dbReference>
<dbReference type="Gene3D" id="1.10.268.10">
    <property type="entry name" value="Topoisomerase, domain 3"/>
    <property type="match status" value="1"/>
</dbReference>
<dbReference type="PANTHER" id="PTHR43493:SF5">
    <property type="entry name" value="DNA GYRASE SUBUNIT A, CHLOROPLASTIC_MITOCHONDRIAL"/>
    <property type="match status" value="1"/>
</dbReference>
<dbReference type="GO" id="GO:0009330">
    <property type="term" value="C:DNA topoisomerase type II (double strand cut, ATP-hydrolyzing) complex"/>
    <property type="evidence" value="ECO:0007669"/>
    <property type="project" value="TreeGrafter"/>
</dbReference>
<evidence type="ECO:0000259" key="9">
    <source>
        <dbReference type="PROSITE" id="PS52040"/>
    </source>
</evidence>
<evidence type="ECO:0000256" key="8">
    <source>
        <dbReference type="SAM" id="MobiDB-lite"/>
    </source>
</evidence>